<dbReference type="EMBL" id="ABEU02000003">
    <property type="protein sequence ID" value="PNR58497.1"/>
    <property type="molecule type" value="Genomic_DNA"/>
</dbReference>
<keyword evidence="3" id="KW-1185">Reference proteome</keyword>
<reference evidence="1 3" key="1">
    <citation type="journal article" date="2008" name="Science">
        <title>The Physcomitrella genome reveals evolutionary insights into the conquest of land by plants.</title>
        <authorList>
            <person name="Rensing S."/>
            <person name="Lang D."/>
            <person name="Zimmer A."/>
            <person name="Terry A."/>
            <person name="Salamov A."/>
            <person name="Shapiro H."/>
            <person name="Nishiyama T."/>
            <person name="Perroud P.-F."/>
            <person name="Lindquist E."/>
            <person name="Kamisugi Y."/>
            <person name="Tanahashi T."/>
            <person name="Sakakibara K."/>
            <person name="Fujita T."/>
            <person name="Oishi K."/>
            <person name="Shin-I T."/>
            <person name="Kuroki Y."/>
            <person name="Toyoda A."/>
            <person name="Suzuki Y."/>
            <person name="Hashimoto A."/>
            <person name="Yamaguchi K."/>
            <person name="Sugano A."/>
            <person name="Kohara Y."/>
            <person name="Fujiyama A."/>
            <person name="Anterola A."/>
            <person name="Aoki S."/>
            <person name="Ashton N."/>
            <person name="Barbazuk W.B."/>
            <person name="Barker E."/>
            <person name="Bennetzen J."/>
            <person name="Bezanilla M."/>
            <person name="Blankenship R."/>
            <person name="Cho S.H."/>
            <person name="Dutcher S."/>
            <person name="Estelle M."/>
            <person name="Fawcett J.A."/>
            <person name="Gundlach H."/>
            <person name="Hanada K."/>
            <person name="Heyl A."/>
            <person name="Hicks K.A."/>
            <person name="Hugh J."/>
            <person name="Lohr M."/>
            <person name="Mayer K."/>
            <person name="Melkozernov A."/>
            <person name="Murata T."/>
            <person name="Nelson D."/>
            <person name="Pils B."/>
            <person name="Prigge M."/>
            <person name="Reiss B."/>
            <person name="Renner T."/>
            <person name="Rombauts S."/>
            <person name="Rushton P."/>
            <person name="Sanderfoot A."/>
            <person name="Schween G."/>
            <person name="Shiu S.-H."/>
            <person name="Stueber K."/>
            <person name="Theodoulou F.L."/>
            <person name="Tu H."/>
            <person name="Van de Peer Y."/>
            <person name="Verrier P.J."/>
            <person name="Waters E."/>
            <person name="Wood A."/>
            <person name="Yang L."/>
            <person name="Cove D."/>
            <person name="Cuming A."/>
            <person name="Hasebe M."/>
            <person name="Lucas S."/>
            <person name="Mishler D.B."/>
            <person name="Reski R."/>
            <person name="Grigoriev I."/>
            <person name="Quatrano R.S."/>
            <person name="Boore J.L."/>
        </authorList>
    </citation>
    <scope>NUCLEOTIDE SEQUENCE [LARGE SCALE GENOMIC DNA]</scope>
    <source>
        <strain evidence="2 3">cv. Gransden 2004</strain>
    </source>
</reference>
<dbReference type="Proteomes" id="UP000006727">
    <property type="component" value="Chromosome 3"/>
</dbReference>
<dbReference type="InParanoid" id="A0A2K1KXI2"/>
<evidence type="ECO:0000313" key="2">
    <source>
        <dbReference type="EnsemblPlants" id="Pp3c3_37010V3.1"/>
    </source>
</evidence>
<accession>A0A2K1KXI2</accession>
<sequence length="54" mass="5799">MVSGFARLDMKGLGSHVSLVGRRLIAYGFAVTELGLKITFGLCMDVPFRPSAIV</sequence>
<dbReference type="AlphaFoldDB" id="A0A2K1KXI2"/>
<organism evidence="1">
    <name type="scientific">Physcomitrium patens</name>
    <name type="common">Spreading-leaved earth moss</name>
    <name type="synonym">Physcomitrella patens</name>
    <dbReference type="NCBI Taxonomy" id="3218"/>
    <lineage>
        <taxon>Eukaryota</taxon>
        <taxon>Viridiplantae</taxon>
        <taxon>Streptophyta</taxon>
        <taxon>Embryophyta</taxon>
        <taxon>Bryophyta</taxon>
        <taxon>Bryophytina</taxon>
        <taxon>Bryopsida</taxon>
        <taxon>Funariidae</taxon>
        <taxon>Funariales</taxon>
        <taxon>Funariaceae</taxon>
        <taxon>Physcomitrium</taxon>
    </lineage>
</organism>
<proteinExistence type="predicted"/>
<reference evidence="1 3" key="2">
    <citation type="journal article" date="2018" name="Plant J.">
        <title>The Physcomitrella patens chromosome-scale assembly reveals moss genome structure and evolution.</title>
        <authorList>
            <person name="Lang D."/>
            <person name="Ullrich K.K."/>
            <person name="Murat F."/>
            <person name="Fuchs J."/>
            <person name="Jenkins J."/>
            <person name="Haas F.B."/>
            <person name="Piednoel M."/>
            <person name="Gundlach H."/>
            <person name="Van Bel M."/>
            <person name="Meyberg R."/>
            <person name="Vives C."/>
            <person name="Morata J."/>
            <person name="Symeonidi A."/>
            <person name="Hiss M."/>
            <person name="Muchero W."/>
            <person name="Kamisugi Y."/>
            <person name="Saleh O."/>
            <person name="Blanc G."/>
            <person name="Decker E.L."/>
            <person name="van Gessel N."/>
            <person name="Grimwood J."/>
            <person name="Hayes R.D."/>
            <person name="Graham S.W."/>
            <person name="Gunter L.E."/>
            <person name="McDaniel S.F."/>
            <person name="Hoernstein S.N.W."/>
            <person name="Larsson A."/>
            <person name="Li F.W."/>
            <person name="Perroud P.F."/>
            <person name="Phillips J."/>
            <person name="Ranjan P."/>
            <person name="Rokshar D.S."/>
            <person name="Rothfels C.J."/>
            <person name="Schneider L."/>
            <person name="Shu S."/>
            <person name="Stevenson D.W."/>
            <person name="Thummler F."/>
            <person name="Tillich M."/>
            <person name="Villarreal Aguilar J.C."/>
            <person name="Widiez T."/>
            <person name="Wong G.K."/>
            <person name="Wymore A."/>
            <person name="Zhang Y."/>
            <person name="Zimmer A.D."/>
            <person name="Quatrano R.S."/>
            <person name="Mayer K.F.X."/>
            <person name="Goodstein D."/>
            <person name="Casacuberta J.M."/>
            <person name="Vandepoele K."/>
            <person name="Reski R."/>
            <person name="Cuming A.C."/>
            <person name="Tuskan G.A."/>
            <person name="Maumus F."/>
            <person name="Salse J."/>
            <person name="Schmutz J."/>
            <person name="Rensing S.A."/>
        </authorList>
    </citation>
    <scope>NUCLEOTIDE SEQUENCE [LARGE SCALE GENOMIC DNA]</scope>
    <source>
        <strain evidence="2 3">cv. Gransden 2004</strain>
    </source>
</reference>
<protein>
    <submittedName>
        <fullName evidence="1 2">Uncharacterized protein</fullName>
    </submittedName>
</protein>
<dbReference type="EnsemblPlants" id="Pp3c3_37010V3.1">
    <property type="protein sequence ID" value="Pp3c3_37010V3.1"/>
    <property type="gene ID" value="Pp3c3_37010"/>
</dbReference>
<name>A0A2K1KXI2_PHYPA</name>
<dbReference type="Gramene" id="Pp3c3_37010V3.1">
    <property type="protein sequence ID" value="Pp3c3_37010V3.1"/>
    <property type="gene ID" value="Pp3c3_37010"/>
</dbReference>
<gene>
    <name evidence="1" type="ORF">PHYPA_005492</name>
</gene>
<evidence type="ECO:0000313" key="1">
    <source>
        <dbReference type="EMBL" id="PNR58497.1"/>
    </source>
</evidence>
<reference evidence="2" key="3">
    <citation type="submission" date="2020-12" db="UniProtKB">
        <authorList>
            <consortium name="EnsemblPlants"/>
        </authorList>
    </citation>
    <scope>IDENTIFICATION</scope>
</reference>
<evidence type="ECO:0000313" key="3">
    <source>
        <dbReference type="Proteomes" id="UP000006727"/>
    </source>
</evidence>